<reference evidence="2 3" key="1">
    <citation type="submission" date="2020-08" db="EMBL/GenBank/DDBJ databases">
        <title>Functional genomics of gut bacteria from endangered species of beetles.</title>
        <authorList>
            <person name="Carlos-Shanley C."/>
        </authorList>
    </citation>
    <scope>NUCLEOTIDE SEQUENCE [LARGE SCALE GENOMIC DNA]</scope>
    <source>
        <strain evidence="2 3">S00192</strain>
    </source>
</reference>
<name>A0A7W9FWQ7_BREVE</name>
<proteinExistence type="predicted"/>
<protein>
    <recommendedName>
        <fullName evidence="1">DUF6950 domain-containing protein</fullName>
    </recommendedName>
</protein>
<organism evidence="2 3">
    <name type="scientific">Brevundimonas vesicularis</name>
    <name type="common">Pseudomonas vesicularis</name>
    <dbReference type="NCBI Taxonomy" id="41276"/>
    <lineage>
        <taxon>Bacteria</taxon>
        <taxon>Pseudomonadati</taxon>
        <taxon>Pseudomonadota</taxon>
        <taxon>Alphaproteobacteria</taxon>
        <taxon>Caulobacterales</taxon>
        <taxon>Caulobacteraceae</taxon>
        <taxon>Brevundimonas</taxon>
    </lineage>
</organism>
<evidence type="ECO:0000313" key="2">
    <source>
        <dbReference type="EMBL" id="MBB5772980.1"/>
    </source>
</evidence>
<accession>A0A7W9FWQ7</accession>
<dbReference type="InterPro" id="IPR053802">
    <property type="entry name" value="DUF6950"/>
</dbReference>
<dbReference type="Proteomes" id="UP000556201">
    <property type="component" value="Unassembled WGS sequence"/>
</dbReference>
<gene>
    <name evidence="2" type="ORF">HNP47_003000</name>
</gene>
<evidence type="ECO:0000259" key="1">
    <source>
        <dbReference type="Pfam" id="PF22262"/>
    </source>
</evidence>
<sequence length="127" mass="13790">MDRFAYKPVEPGVRDCGKLTAHALHKQGRSAKLLNASRHKTWRGALAYLERNKFASLVDLVDAMGLQRIPPAAALPGDIIAMPTDDANGFGCSLTVALDNGRVLGLNPASDQIEPMIPHLFVCAWRV</sequence>
<feature type="domain" description="DUF6950" evidence="1">
    <location>
        <begin position="2"/>
        <end position="94"/>
    </location>
</feature>
<comment type="caution">
    <text evidence="2">The sequence shown here is derived from an EMBL/GenBank/DDBJ whole genome shotgun (WGS) entry which is preliminary data.</text>
</comment>
<dbReference type="Pfam" id="PF22262">
    <property type="entry name" value="DUF6950"/>
    <property type="match status" value="1"/>
</dbReference>
<dbReference type="EMBL" id="JACHLJ010000004">
    <property type="protein sequence ID" value="MBB5772980.1"/>
    <property type="molecule type" value="Genomic_DNA"/>
</dbReference>
<dbReference type="AlphaFoldDB" id="A0A7W9FWQ7"/>
<evidence type="ECO:0000313" key="3">
    <source>
        <dbReference type="Proteomes" id="UP000556201"/>
    </source>
</evidence>